<keyword evidence="2" id="KW-1185">Reference proteome</keyword>
<gene>
    <name evidence="1" type="ORF">POPTR_002G034250v4</name>
</gene>
<comment type="caution">
    <text evidence="1">The sequence shown here is derived from an EMBL/GenBank/DDBJ whole genome shotgun (WGS) entry which is preliminary data.</text>
</comment>
<dbReference type="EMBL" id="CM009291">
    <property type="protein sequence ID" value="KAI9398999.1"/>
    <property type="molecule type" value="Genomic_DNA"/>
</dbReference>
<accession>A0ACC0TBM6</accession>
<organism evidence="1 2">
    <name type="scientific">Populus trichocarpa</name>
    <name type="common">Western balsam poplar</name>
    <name type="synonym">Populus balsamifera subsp. trichocarpa</name>
    <dbReference type="NCBI Taxonomy" id="3694"/>
    <lineage>
        <taxon>Eukaryota</taxon>
        <taxon>Viridiplantae</taxon>
        <taxon>Streptophyta</taxon>
        <taxon>Embryophyta</taxon>
        <taxon>Tracheophyta</taxon>
        <taxon>Spermatophyta</taxon>
        <taxon>Magnoliopsida</taxon>
        <taxon>eudicotyledons</taxon>
        <taxon>Gunneridae</taxon>
        <taxon>Pentapetalae</taxon>
        <taxon>rosids</taxon>
        <taxon>fabids</taxon>
        <taxon>Malpighiales</taxon>
        <taxon>Salicaceae</taxon>
        <taxon>Saliceae</taxon>
        <taxon>Populus</taxon>
    </lineage>
</organism>
<name>A0ACC0TBM6_POPTR</name>
<reference evidence="1 2" key="1">
    <citation type="journal article" date="2006" name="Science">
        <title>The genome of black cottonwood, Populus trichocarpa (Torr. &amp; Gray).</title>
        <authorList>
            <person name="Tuskan G.A."/>
            <person name="Difazio S."/>
            <person name="Jansson S."/>
            <person name="Bohlmann J."/>
            <person name="Grigoriev I."/>
            <person name="Hellsten U."/>
            <person name="Putnam N."/>
            <person name="Ralph S."/>
            <person name="Rombauts S."/>
            <person name="Salamov A."/>
            <person name="Schein J."/>
            <person name="Sterck L."/>
            <person name="Aerts A."/>
            <person name="Bhalerao R.R."/>
            <person name="Bhalerao R.P."/>
            <person name="Blaudez D."/>
            <person name="Boerjan W."/>
            <person name="Brun A."/>
            <person name="Brunner A."/>
            <person name="Busov V."/>
            <person name="Campbell M."/>
            <person name="Carlson J."/>
            <person name="Chalot M."/>
            <person name="Chapman J."/>
            <person name="Chen G.L."/>
            <person name="Cooper D."/>
            <person name="Coutinho P.M."/>
            <person name="Couturier J."/>
            <person name="Covert S."/>
            <person name="Cronk Q."/>
            <person name="Cunningham R."/>
            <person name="Davis J."/>
            <person name="Degroeve S."/>
            <person name="Dejardin A."/>
            <person name="Depamphilis C."/>
            <person name="Detter J."/>
            <person name="Dirks B."/>
            <person name="Dubchak I."/>
            <person name="Duplessis S."/>
            <person name="Ehlting J."/>
            <person name="Ellis B."/>
            <person name="Gendler K."/>
            <person name="Goodstein D."/>
            <person name="Gribskov M."/>
            <person name="Grimwood J."/>
            <person name="Groover A."/>
            <person name="Gunter L."/>
            <person name="Hamberger B."/>
            <person name="Heinze B."/>
            <person name="Helariutta Y."/>
            <person name="Henrissat B."/>
            <person name="Holligan D."/>
            <person name="Holt R."/>
            <person name="Huang W."/>
            <person name="Islam-Faridi N."/>
            <person name="Jones S."/>
            <person name="Jones-Rhoades M."/>
            <person name="Jorgensen R."/>
            <person name="Joshi C."/>
            <person name="Kangasjarvi J."/>
            <person name="Karlsson J."/>
            <person name="Kelleher C."/>
            <person name="Kirkpatrick R."/>
            <person name="Kirst M."/>
            <person name="Kohler A."/>
            <person name="Kalluri U."/>
            <person name="Larimer F."/>
            <person name="Leebens-Mack J."/>
            <person name="Leple J.C."/>
            <person name="Locascio P."/>
            <person name="Lou Y."/>
            <person name="Lucas S."/>
            <person name="Martin F."/>
            <person name="Montanini B."/>
            <person name="Napoli C."/>
            <person name="Nelson D.R."/>
            <person name="Nelson C."/>
            <person name="Nieminen K."/>
            <person name="Nilsson O."/>
            <person name="Pereda V."/>
            <person name="Peter G."/>
            <person name="Philippe R."/>
            <person name="Pilate G."/>
            <person name="Poliakov A."/>
            <person name="Razumovskaya J."/>
            <person name="Richardson P."/>
            <person name="Rinaldi C."/>
            <person name="Ritland K."/>
            <person name="Rouze P."/>
            <person name="Ryaboy D."/>
            <person name="Schmutz J."/>
            <person name="Schrader J."/>
            <person name="Segerman B."/>
            <person name="Shin H."/>
            <person name="Siddiqui A."/>
            <person name="Sterky F."/>
            <person name="Terry A."/>
            <person name="Tsai C.J."/>
            <person name="Uberbacher E."/>
            <person name="Unneberg P."/>
            <person name="Vahala J."/>
            <person name="Wall K."/>
            <person name="Wessler S."/>
            <person name="Yang G."/>
            <person name="Yin T."/>
            <person name="Douglas C."/>
            <person name="Marra M."/>
            <person name="Sandberg G."/>
            <person name="Van de Peer Y."/>
            <person name="Rokhsar D."/>
        </authorList>
    </citation>
    <scope>NUCLEOTIDE SEQUENCE [LARGE SCALE GENOMIC DNA]</scope>
    <source>
        <strain evidence="2">cv. Nisqually</strain>
    </source>
</reference>
<evidence type="ECO:0000313" key="1">
    <source>
        <dbReference type="EMBL" id="KAI9398999.1"/>
    </source>
</evidence>
<protein>
    <submittedName>
        <fullName evidence="1">Uncharacterized protein</fullName>
    </submittedName>
</protein>
<proteinExistence type="predicted"/>
<dbReference type="Proteomes" id="UP000006729">
    <property type="component" value="Chromosome 2"/>
</dbReference>
<sequence>MSVAHTRFRGSTRSELVIRRGNFKQTSGCPQERDCKESDLQQDESMNVDQQMNHKRQIGGPFRLRIGFTWIPV</sequence>
<evidence type="ECO:0000313" key="2">
    <source>
        <dbReference type="Proteomes" id="UP000006729"/>
    </source>
</evidence>